<organism evidence="12 13">
    <name type="scientific">Eiseniibacteriota bacterium</name>
    <dbReference type="NCBI Taxonomy" id="2212470"/>
    <lineage>
        <taxon>Bacteria</taxon>
        <taxon>Candidatus Eiseniibacteriota</taxon>
    </lineage>
</organism>
<evidence type="ECO:0000256" key="1">
    <source>
        <dbReference type="ARBA" id="ARBA00005061"/>
    </source>
</evidence>
<sequence length="122" mass="13681">MRVELSQTFRFEAAHRLPMVPMDHKCFRLHGHSFVVDVTLAGEVDERMGWLLDFADIAAVVEPILLGELDHRTLNDVKGLENPTSERLCRWLWGRLAPALPGLGAITVHETCAARCTYRGAS</sequence>
<evidence type="ECO:0000256" key="2">
    <source>
        <dbReference type="ARBA" id="ARBA00008900"/>
    </source>
</evidence>
<dbReference type="PANTHER" id="PTHR12589:SF7">
    <property type="entry name" value="6-PYRUVOYL TETRAHYDROBIOPTERIN SYNTHASE"/>
    <property type="match status" value="1"/>
</dbReference>
<feature type="active site" description="Proton acceptor" evidence="10">
    <location>
        <position position="26"/>
    </location>
</feature>
<dbReference type="EMBL" id="VBOY01000027">
    <property type="protein sequence ID" value="TMQ67849.1"/>
    <property type="molecule type" value="Genomic_DNA"/>
</dbReference>
<dbReference type="Proteomes" id="UP000316609">
    <property type="component" value="Unassembled WGS sequence"/>
</dbReference>
<evidence type="ECO:0000256" key="3">
    <source>
        <dbReference type="ARBA" id="ARBA00018141"/>
    </source>
</evidence>
<dbReference type="Gene3D" id="3.30.479.10">
    <property type="entry name" value="6-pyruvoyl tetrahydropterin synthase/QueD"/>
    <property type="match status" value="1"/>
</dbReference>
<keyword evidence="6 9" id="KW-0862">Zinc</keyword>
<reference evidence="12 13" key="1">
    <citation type="journal article" date="2019" name="Nat. Microbiol.">
        <title>Mediterranean grassland soil C-N compound turnover is dependent on rainfall and depth, and is mediated by genomically divergent microorganisms.</title>
        <authorList>
            <person name="Diamond S."/>
            <person name="Andeer P.F."/>
            <person name="Li Z."/>
            <person name="Crits-Christoph A."/>
            <person name="Burstein D."/>
            <person name="Anantharaman K."/>
            <person name="Lane K.R."/>
            <person name="Thomas B.C."/>
            <person name="Pan C."/>
            <person name="Northen T.R."/>
            <person name="Banfield J.F."/>
        </authorList>
    </citation>
    <scope>NUCLEOTIDE SEQUENCE [LARGE SCALE GENOMIC DNA]</scope>
    <source>
        <strain evidence="12">WS_8</strain>
    </source>
</reference>
<dbReference type="Pfam" id="PF01242">
    <property type="entry name" value="PTPS"/>
    <property type="match status" value="1"/>
</dbReference>
<evidence type="ECO:0000313" key="12">
    <source>
        <dbReference type="EMBL" id="TMQ67849.1"/>
    </source>
</evidence>
<evidence type="ECO:0000256" key="11">
    <source>
        <dbReference type="PIRSR" id="PIRSR006113-2"/>
    </source>
</evidence>
<feature type="active site" description="Charge relay system" evidence="10">
    <location>
        <position position="71"/>
    </location>
</feature>
<comment type="caution">
    <text evidence="12">The sequence shown here is derived from an EMBL/GenBank/DDBJ whole genome shotgun (WGS) entry which is preliminary data.</text>
</comment>
<keyword evidence="4 9" id="KW-0479">Metal-binding</keyword>
<feature type="binding site" evidence="11">
    <location>
        <position position="32"/>
    </location>
    <ligand>
        <name>Zn(2+)</name>
        <dbReference type="ChEBI" id="CHEBI:29105"/>
    </ligand>
</feature>
<dbReference type="PANTHER" id="PTHR12589">
    <property type="entry name" value="PYRUVOYL TETRAHYDROBIOPTERIN SYNTHASE"/>
    <property type="match status" value="1"/>
</dbReference>
<dbReference type="GO" id="GO:0046872">
    <property type="term" value="F:metal ion binding"/>
    <property type="evidence" value="ECO:0007669"/>
    <property type="project" value="UniProtKB-KW"/>
</dbReference>
<feature type="active site" description="Charge relay system" evidence="10">
    <location>
        <position position="110"/>
    </location>
</feature>
<comment type="catalytic activity">
    <reaction evidence="8 9">
        <text>7,8-dihydroneopterin 3'-triphosphate + H2O = 6-carboxy-5,6,7,8-tetrahydropterin + triphosphate + acetaldehyde + 2 H(+)</text>
        <dbReference type="Rhea" id="RHEA:27966"/>
        <dbReference type="ChEBI" id="CHEBI:15343"/>
        <dbReference type="ChEBI" id="CHEBI:15377"/>
        <dbReference type="ChEBI" id="CHEBI:15378"/>
        <dbReference type="ChEBI" id="CHEBI:18036"/>
        <dbReference type="ChEBI" id="CHEBI:58462"/>
        <dbReference type="ChEBI" id="CHEBI:61032"/>
        <dbReference type="EC" id="4.1.2.50"/>
    </reaction>
</comment>
<gene>
    <name evidence="12" type="primary">queD</name>
    <name evidence="12" type="ORF">E6K78_03275</name>
</gene>
<evidence type="ECO:0000256" key="10">
    <source>
        <dbReference type="PIRSR" id="PIRSR006113-1"/>
    </source>
</evidence>
<name>A0A538TW53_UNCEI</name>
<evidence type="ECO:0000256" key="7">
    <source>
        <dbReference type="ARBA" id="ARBA00023239"/>
    </source>
</evidence>
<dbReference type="AlphaFoldDB" id="A0A538TW53"/>
<dbReference type="GO" id="GO:0008616">
    <property type="term" value="P:tRNA queuosine(34) biosynthetic process"/>
    <property type="evidence" value="ECO:0007669"/>
    <property type="project" value="UniProtKB-KW"/>
</dbReference>
<dbReference type="FunFam" id="3.30.479.10:FF:000001">
    <property type="entry name" value="6-carboxy-5,6,7,8-tetrahydropterin synthase"/>
    <property type="match status" value="1"/>
</dbReference>
<proteinExistence type="inferred from homology"/>
<evidence type="ECO:0000256" key="5">
    <source>
        <dbReference type="ARBA" id="ARBA00022785"/>
    </source>
</evidence>
<feature type="binding site" evidence="11">
    <location>
        <position position="15"/>
    </location>
    <ligand>
        <name>Zn(2+)</name>
        <dbReference type="ChEBI" id="CHEBI:29105"/>
    </ligand>
</feature>
<dbReference type="SUPFAM" id="SSF55620">
    <property type="entry name" value="Tetrahydrobiopterin biosynthesis enzymes-like"/>
    <property type="match status" value="1"/>
</dbReference>
<dbReference type="InterPro" id="IPR038418">
    <property type="entry name" value="6-PTP_synth/QueD_sf"/>
</dbReference>
<dbReference type="GO" id="GO:0070497">
    <property type="term" value="F:6-carboxytetrahydropterin synthase activity"/>
    <property type="evidence" value="ECO:0007669"/>
    <property type="project" value="UniProtKB-EC"/>
</dbReference>
<comment type="pathway">
    <text evidence="1 9">Purine metabolism; 7-cyano-7-deazaguanine biosynthesis.</text>
</comment>
<evidence type="ECO:0000256" key="4">
    <source>
        <dbReference type="ARBA" id="ARBA00022723"/>
    </source>
</evidence>
<dbReference type="EC" id="4.-.-.-" evidence="9"/>
<protein>
    <recommendedName>
        <fullName evidence="3 9">6-carboxy-5,6,7,8-tetrahydropterin synthase</fullName>
        <ecNumber evidence="9">4.-.-.-</ecNumber>
    </recommendedName>
</protein>
<evidence type="ECO:0000256" key="9">
    <source>
        <dbReference type="PIRNR" id="PIRNR006113"/>
    </source>
</evidence>
<keyword evidence="7 9" id="KW-0456">Lyase</keyword>
<dbReference type="PIRSF" id="PIRSF006113">
    <property type="entry name" value="PTP_synth"/>
    <property type="match status" value="1"/>
</dbReference>
<evidence type="ECO:0000313" key="13">
    <source>
        <dbReference type="Proteomes" id="UP000316609"/>
    </source>
</evidence>
<dbReference type="NCBIfam" id="TIGR03367">
    <property type="entry name" value="queuosine_QueD"/>
    <property type="match status" value="1"/>
</dbReference>
<evidence type="ECO:0000256" key="8">
    <source>
        <dbReference type="ARBA" id="ARBA00048807"/>
    </source>
</evidence>
<dbReference type="InterPro" id="IPR007115">
    <property type="entry name" value="6-PTP_synth/QueD"/>
</dbReference>
<dbReference type="UniPathway" id="UPA00391"/>
<keyword evidence="5 9" id="KW-0671">Queuosine biosynthesis</keyword>
<comment type="cofactor">
    <cofactor evidence="9 11">
        <name>Zn(2+)</name>
        <dbReference type="ChEBI" id="CHEBI:29105"/>
    </cofactor>
    <text evidence="9 11">Binds 1 zinc ion per subunit.</text>
</comment>
<evidence type="ECO:0000256" key="6">
    <source>
        <dbReference type="ARBA" id="ARBA00022833"/>
    </source>
</evidence>
<accession>A0A538TW53</accession>
<comment type="similarity">
    <text evidence="2 9">Belongs to the PTPS family. QueD subfamily.</text>
</comment>
<feature type="binding site" evidence="11">
    <location>
        <position position="30"/>
    </location>
    <ligand>
        <name>Zn(2+)</name>
        <dbReference type="ChEBI" id="CHEBI:29105"/>
    </ligand>
</feature>